<dbReference type="GO" id="GO:0005524">
    <property type="term" value="F:ATP binding"/>
    <property type="evidence" value="ECO:0007669"/>
    <property type="project" value="UniProtKB-KW"/>
</dbReference>
<name>A0A3S5ATX3_9PLAT</name>
<dbReference type="Proteomes" id="UP000784294">
    <property type="component" value="Unassembled WGS sequence"/>
</dbReference>
<evidence type="ECO:0000256" key="2">
    <source>
        <dbReference type="ARBA" id="ARBA00022527"/>
    </source>
</evidence>
<dbReference type="Gene3D" id="1.10.510.10">
    <property type="entry name" value="Transferase(Phosphotransferase) domain 1"/>
    <property type="match status" value="1"/>
</dbReference>
<protein>
    <recommendedName>
        <fullName evidence="7">Protein kinase domain-containing protein</fullName>
    </recommendedName>
</protein>
<dbReference type="OrthoDB" id="9332038at2759"/>
<dbReference type="SUPFAM" id="SSF56112">
    <property type="entry name" value="Protein kinase-like (PK-like)"/>
    <property type="match status" value="1"/>
</dbReference>
<evidence type="ECO:0000256" key="5">
    <source>
        <dbReference type="ARBA" id="ARBA00022777"/>
    </source>
</evidence>
<evidence type="ECO:0000256" key="3">
    <source>
        <dbReference type="ARBA" id="ARBA00022679"/>
    </source>
</evidence>
<keyword evidence="5" id="KW-0418">Kinase</keyword>
<accession>A0A3S5ATX3</accession>
<dbReference type="PANTHER" id="PTHR24058:SF22">
    <property type="entry name" value="DUAL SPECIFICITY TYROSINE-PHOSPHORYLATION-REGULATED KINASE 4"/>
    <property type="match status" value="1"/>
</dbReference>
<gene>
    <name evidence="8" type="ORF">PXEA_LOCUS21757</name>
</gene>
<dbReference type="InterPro" id="IPR050494">
    <property type="entry name" value="Ser_Thr_dual-spec_kinase"/>
</dbReference>
<keyword evidence="4" id="KW-0547">Nucleotide-binding</keyword>
<dbReference type="InterPro" id="IPR011009">
    <property type="entry name" value="Kinase-like_dom_sf"/>
</dbReference>
<keyword evidence="9" id="KW-1185">Reference proteome</keyword>
<dbReference type="InterPro" id="IPR008271">
    <property type="entry name" value="Ser/Thr_kinase_AS"/>
</dbReference>
<dbReference type="GO" id="GO:0005737">
    <property type="term" value="C:cytoplasm"/>
    <property type="evidence" value="ECO:0007669"/>
    <property type="project" value="TreeGrafter"/>
</dbReference>
<evidence type="ECO:0000259" key="7">
    <source>
        <dbReference type="PROSITE" id="PS50011"/>
    </source>
</evidence>
<dbReference type="PROSITE" id="PS00108">
    <property type="entry name" value="PROTEIN_KINASE_ST"/>
    <property type="match status" value="1"/>
</dbReference>
<evidence type="ECO:0000256" key="1">
    <source>
        <dbReference type="ARBA" id="ARBA00008867"/>
    </source>
</evidence>
<proteinExistence type="inferred from homology"/>
<reference evidence="8" key="1">
    <citation type="submission" date="2018-11" db="EMBL/GenBank/DDBJ databases">
        <authorList>
            <consortium name="Pathogen Informatics"/>
        </authorList>
    </citation>
    <scope>NUCLEOTIDE SEQUENCE</scope>
</reference>
<sequence length="102" mass="11556">MVTLRELNIIHCDLKPENILLQTGPSVRQAGNRCASLSSEVVRDSVKLIDFGSSCFINKEFYPYIQSRFYRAPEVILRAGYNQTIDIWSFGCLVVELIKGEA</sequence>
<keyword evidence="2" id="KW-0723">Serine/threonine-protein kinase</keyword>
<evidence type="ECO:0000256" key="6">
    <source>
        <dbReference type="ARBA" id="ARBA00022840"/>
    </source>
</evidence>
<comment type="similarity">
    <text evidence="1">Belongs to the protein kinase superfamily. CMGC Ser/Thr protein kinase family. MNB/DYRK subfamily.</text>
</comment>
<dbReference type="InterPro" id="IPR000719">
    <property type="entry name" value="Prot_kinase_dom"/>
</dbReference>
<feature type="domain" description="Protein kinase" evidence="7">
    <location>
        <begin position="1"/>
        <end position="102"/>
    </location>
</feature>
<evidence type="ECO:0000313" key="9">
    <source>
        <dbReference type="Proteomes" id="UP000784294"/>
    </source>
</evidence>
<dbReference type="Pfam" id="PF00069">
    <property type="entry name" value="Pkinase"/>
    <property type="match status" value="1"/>
</dbReference>
<organism evidence="8 9">
    <name type="scientific">Protopolystoma xenopodis</name>
    <dbReference type="NCBI Taxonomy" id="117903"/>
    <lineage>
        <taxon>Eukaryota</taxon>
        <taxon>Metazoa</taxon>
        <taxon>Spiralia</taxon>
        <taxon>Lophotrochozoa</taxon>
        <taxon>Platyhelminthes</taxon>
        <taxon>Monogenea</taxon>
        <taxon>Polyopisthocotylea</taxon>
        <taxon>Polystomatidea</taxon>
        <taxon>Polystomatidae</taxon>
        <taxon>Protopolystoma</taxon>
    </lineage>
</organism>
<dbReference type="GO" id="GO:0005856">
    <property type="term" value="C:cytoskeleton"/>
    <property type="evidence" value="ECO:0007669"/>
    <property type="project" value="TreeGrafter"/>
</dbReference>
<dbReference type="PANTHER" id="PTHR24058">
    <property type="entry name" value="DUAL SPECIFICITY PROTEIN KINASE"/>
    <property type="match status" value="1"/>
</dbReference>
<dbReference type="EMBL" id="CAAALY010094108">
    <property type="protein sequence ID" value="VEL28317.1"/>
    <property type="molecule type" value="Genomic_DNA"/>
</dbReference>
<comment type="caution">
    <text evidence="8">The sequence shown here is derived from an EMBL/GenBank/DDBJ whole genome shotgun (WGS) entry which is preliminary data.</text>
</comment>
<dbReference type="AlphaFoldDB" id="A0A3S5ATX3"/>
<evidence type="ECO:0000313" key="8">
    <source>
        <dbReference type="EMBL" id="VEL28317.1"/>
    </source>
</evidence>
<keyword evidence="3" id="KW-0808">Transferase</keyword>
<evidence type="ECO:0000256" key="4">
    <source>
        <dbReference type="ARBA" id="ARBA00022741"/>
    </source>
</evidence>
<keyword evidence="6" id="KW-0067">ATP-binding</keyword>
<dbReference type="PROSITE" id="PS50011">
    <property type="entry name" value="PROTEIN_KINASE_DOM"/>
    <property type="match status" value="1"/>
</dbReference>
<dbReference type="GO" id="GO:0004674">
    <property type="term" value="F:protein serine/threonine kinase activity"/>
    <property type="evidence" value="ECO:0007669"/>
    <property type="project" value="UniProtKB-KW"/>
</dbReference>